<gene>
    <name evidence="1" type="ORF">EYF80_012920</name>
</gene>
<protein>
    <submittedName>
        <fullName evidence="1">Uncharacterized protein</fullName>
    </submittedName>
</protein>
<reference evidence="1 2" key="1">
    <citation type="submission" date="2019-03" db="EMBL/GenBank/DDBJ databases">
        <title>First draft genome of Liparis tanakae, snailfish: a comprehensive survey of snailfish specific genes.</title>
        <authorList>
            <person name="Kim W."/>
            <person name="Song I."/>
            <person name="Jeong J.-H."/>
            <person name="Kim D."/>
            <person name="Kim S."/>
            <person name="Ryu S."/>
            <person name="Song J.Y."/>
            <person name="Lee S.K."/>
        </authorList>
    </citation>
    <scope>NUCLEOTIDE SEQUENCE [LARGE SCALE GENOMIC DNA]</scope>
    <source>
        <tissue evidence="1">Muscle</tissue>
    </source>
</reference>
<sequence>MGFLSGERNRICLYCNNRAEMTADVNLDTHEAQKRNNWADLTLNVPFSHLHFTLHSLSCSHTHNTGVKDEGICTAVGAQVGGARPHVPLSASRYCSLLKSDSFEESI</sequence>
<accession>A0A4Z2IGF6</accession>
<evidence type="ECO:0000313" key="2">
    <source>
        <dbReference type="Proteomes" id="UP000314294"/>
    </source>
</evidence>
<name>A0A4Z2IGF6_9TELE</name>
<dbReference type="EMBL" id="SRLO01000089">
    <property type="protein sequence ID" value="TNN76867.1"/>
    <property type="molecule type" value="Genomic_DNA"/>
</dbReference>
<comment type="caution">
    <text evidence="1">The sequence shown here is derived from an EMBL/GenBank/DDBJ whole genome shotgun (WGS) entry which is preliminary data.</text>
</comment>
<proteinExistence type="predicted"/>
<evidence type="ECO:0000313" key="1">
    <source>
        <dbReference type="EMBL" id="TNN76867.1"/>
    </source>
</evidence>
<dbReference type="AlphaFoldDB" id="A0A4Z2IGF6"/>
<dbReference type="Proteomes" id="UP000314294">
    <property type="component" value="Unassembled WGS sequence"/>
</dbReference>
<organism evidence="1 2">
    <name type="scientific">Liparis tanakae</name>
    <name type="common">Tanaka's snailfish</name>
    <dbReference type="NCBI Taxonomy" id="230148"/>
    <lineage>
        <taxon>Eukaryota</taxon>
        <taxon>Metazoa</taxon>
        <taxon>Chordata</taxon>
        <taxon>Craniata</taxon>
        <taxon>Vertebrata</taxon>
        <taxon>Euteleostomi</taxon>
        <taxon>Actinopterygii</taxon>
        <taxon>Neopterygii</taxon>
        <taxon>Teleostei</taxon>
        <taxon>Neoteleostei</taxon>
        <taxon>Acanthomorphata</taxon>
        <taxon>Eupercaria</taxon>
        <taxon>Perciformes</taxon>
        <taxon>Cottioidei</taxon>
        <taxon>Cottales</taxon>
        <taxon>Liparidae</taxon>
        <taxon>Liparis</taxon>
    </lineage>
</organism>
<keyword evidence="2" id="KW-1185">Reference proteome</keyword>